<reference evidence="2 3" key="1">
    <citation type="submission" date="2020-08" db="EMBL/GenBank/DDBJ databases">
        <title>Complete Genome Sequence of Effusibacillus dendaii Strain skT53, Isolated from Farmland soil.</title>
        <authorList>
            <person name="Konishi T."/>
            <person name="Kawasaki H."/>
        </authorList>
    </citation>
    <scope>NUCLEOTIDE SEQUENCE [LARGE SCALE GENOMIC DNA]</scope>
    <source>
        <strain evidence="3">skT53</strain>
    </source>
</reference>
<dbReference type="RefSeq" id="WP_200756554.1">
    <property type="nucleotide sequence ID" value="NZ_AP023366.1"/>
</dbReference>
<protein>
    <recommendedName>
        <fullName evidence="1">UPF0637 protein skT53_19720</fullName>
    </recommendedName>
</protein>
<dbReference type="EMBL" id="AP023366">
    <property type="protein sequence ID" value="BCJ86987.1"/>
    <property type="molecule type" value="Genomic_DNA"/>
</dbReference>
<evidence type="ECO:0000313" key="2">
    <source>
        <dbReference type="EMBL" id="BCJ86987.1"/>
    </source>
</evidence>
<dbReference type="PIRSF" id="PIRSF021332">
    <property type="entry name" value="DUF1054"/>
    <property type="match status" value="1"/>
</dbReference>
<gene>
    <name evidence="2" type="ORF">skT53_19720</name>
</gene>
<dbReference type="Gene3D" id="3.30.930.20">
    <property type="entry name" value="Protein of unknown function DUF1054"/>
    <property type="match status" value="1"/>
</dbReference>
<organism evidence="2 3">
    <name type="scientific">Effusibacillus dendaii</name>
    <dbReference type="NCBI Taxonomy" id="2743772"/>
    <lineage>
        <taxon>Bacteria</taxon>
        <taxon>Bacillati</taxon>
        <taxon>Bacillota</taxon>
        <taxon>Bacilli</taxon>
        <taxon>Bacillales</taxon>
        <taxon>Alicyclobacillaceae</taxon>
        <taxon>Effusibacillus</taxon>
    </lineage>
</organism>
<dbReference type="Pfam" id="PF06335">
    <property type="entry name" value="DUF1054"/>
    <property type="match status" value="1"/>
</dbReference>
<keyword evidence="3" id="KW-1185">Reference proteome</keyword>
<dbReference type="InterPro" id="IPR009403">
    <property type="entry name" value="UPF0637"/>
</dbReference>
<dbReference type="InterPro" id="IPR053707">
    <property type="entry name" value="UPF0637_domain_sf"/>
</dbReference>
<accession>A0A7I8DAH2</accession>
<dbReference type="Proteomes" id="UP000593802">
    <property type="component" value="Chromosome"/>
</dbReference>
<name>A0A7I8DAH2_9BACL</name>
<evidence type="ECO:0000313" key="3">
    <source>
        <dbReference type="Proteomes" id="UP000593802"/>
    </source>
</evidence>
<comment type="similarity">
    <text evidence="1">Belongs to the UPF0637 family.</text>
</comment>
<dbReference type="HAMAP" id="MF_01851">
    <property type="entry name" value="UPF0637"/>
    <property type="match status" value="1"/>
</dbReference>
<evidence type="ECO:0000256" key="1">
    <source>
        <dbReference type="HAMAP-Rule" id="MF_01851"/>
    </source>
</evidence>
<dbReference type="KEGG" id="eff:skT53_19720"/>
<dbReference type="AlphaFoldDB" id="A0A7I8DAH2"/>
<sequence length="217" mass="25259">MFTGWKEADFEVFQVEGLELRMAALKERVRPKFESIGKVLAPDLSAWYGEEFFVHVAKHARRKTNPPNDSWVSFATNPRGYKMLPHFQIGLWATHAFVQFAIIYECVSKKQFAEKLAANWPDIKRQIPNQMLWYDDHIHPDPVPHTQMEDKIGQFTKRLLENKNGELLVGIDIPKQEAVRMSGEMFLDKAREALYQLAPLYRLSLAGRQEAMEARKR</sequence>
<proteinExistence type="inferred from homology"/>
<dbReference type="SUPFAM" id="SSF142913">
    <property type="entry name" value="YktB/PF0168-like"/>
    <property type="match status" value="1"/>
</dbReference>